<keyword evidence="1" id="KW-0732">Signal</keyword>
<dbReference type="RefSeq" id="WP_238184324.1">
    <property type="nucleotide sequence ID" value="NZ_BPRB01000243.1"/>
</dbReference>
<gene>
    <name evidence="2" type="ORF">MPOCJGCO_3889</name>
</gene>
<dbReference type="Proteomes" id="UP001055057">
    <property type="component" value="Unassembled WGS sequence"/>
</dbReference>
<evidence type="ECO:0000313" key="2">
    <source>
        <dbReference type="EMBL" id="GJE61763.1"/>
    </source>
</evidence>
<evidence type="ECO:0008006" key="4">
    <source>
        <dbReference type="Google" id="ProtNLM"/>
    </source>
</evidence>
<reference evidence="2" key="2">
    <citation type="submission" date="2021-08" db="EMBL/GenBank/DDBJ databases">
        <authorList>
            <person name="Tani A."/>
            <person name="Ola A."/>
            <person name="Ogura Y."/>
            <person name="Katsura K."/>
            <person name="Hayashi T."/>
        </authorList>
    </citation>
    <scope>NUCLEOTIDE SEQUENCE</scope>
    <source>
        <strain evidence="2">DSM 23632</strain>
    </source>
</reference>
<reference evidence="2" key="1">
    <citation type="journal article" date="2021" name="Front. Microbiol.">
        <title>Comprehensive Comparative Genomics and Phenotyping of Methylobacterium Species.</title>
        <authorList>
            <person name="Alessa O."/>
            <person name="Ogura Y."/>
            <person name="Fujitani Y."/>
            <person name="Takami H."/>
            <person name="Hayashi T."/>
            <person name="Sahin N."/>
            <person name="Tani A."/>
        </authorList>
    </citation>
    <scope>NUCLEOTIDE SEQUENCE</scope>
    <source>
        <strain evidence="2">DSM 23632</strain>
    </source>
</reference>
<sequence>MFRTVSSAFGIVLSLAQVSAAPSTSNLTFVGDSLVARYNAFGAQGGLIEFVPPDETIGGWTRLVGYRAFLESRQSASEAAAALGHQTRERFPGINPTLYERRNEAVVEFALPSPDGTIEYNVFRYAIGPGGHGLVSLQYARRLRGHDVHGMPNQAPRWAAEVARFDMNRVRAAFAQLR</sequence>
<feature type="chain" id="PRO_5046070757" description="SRPBCC family protein" evidence="1">
    <location>
        <begin position="21"/>
        <end position="178"/>
    </location>
</feature>
<evidence type="ECO:0000256" key="1">
    <source>
        <dbReference type="SAM" id="SignalP"/>
    </source>
</evidence>
<keyword evidence="3" id="KW-1185">Reference proteome</keyword>
<name>A0ABQ4U5X2_9HYPH</name>
<accession>A0ABQ4U5X2</accession>
<protein>
    <recommendedName>
        <fullName evidence="4">SRPBCC family protein</fullName>
    </recommendedName>
</protein>
<dbReference type="EMBL" id="BPRB01000243">
    <property type="protein sequence ID" value="GJE61763.1"/>
    <property type="molecule type" value="Genomic_DNA"/>
</dbReference>
<organism evidence="2 3">
    <name type="scientific">Methylobacterium trifolii</name>
    <dbReference type="NCBI Taxonomy" id="1003092"/>
    <lineage>
        <taxon>Bacteria</taxon>
        <taxon>Pseudomonadati</taxon>
        <taxon>Pseudomonadota</taxon>
        <taxon>Alphaproteobacteria</taxon>
        <taxon>Hyphomicrobiales</taxon>
        <taxon>Methylobacteriaceae</taxon>
        <taxon>Methylobacterium</taxon>
    </lineage>
</organism>
<proteinExistence type="predicted"/>
<feature type="signal peptide" evidence="1">
    <location>
        <begin position="1"/>
        <end position="20"/>
    </location>
</feature>
<comment type="caution">
    <text evidence="2">The sequence shown here is derived from an EMBL/GenBank/DDBJ whole genome shotgun (WGS) entry which is preliminary data.</text>
</comment>
<evidence type="ECO:0000313" key="3">
    <source>
        <dbReference type="Proteomes" id="UP001055057"/>
    </source>
</evidence>